<gene>
    <name evidence="5" type="ORF">PROPJV5_1523</name>
</gene>
<dbReference type="PANTHER" id="PTHR43323">
    <property type="entry name" value="3-HYDROXY-3-METHYLGLUTARYL COENZYME A SYNTHASE"/>
    <property type="match status" value="1"/>
</dbReference>
<dbReference type="GO" id="GO:0006084">
    <property type="term" value="P:acetyl-CoA metabolic process"/>
    <property type="evidence" value="ECO:0007669"/>
    <property type="project" value="InterPro"/>
</dbReference>
<protein>
    <submittedName>
        <fullName evidence="5">Hydroxymethylglutaryl-coenzyme A synthase N terminal</fullName>
    </submittedName>
</protein>
<dbReference type="InterPro" id="IPR013746">
    <property type="entry name" value="HMG_CoA_synt_C_dom"/>
</dbReference>
<reference evidence="6" key="1">
    <citation type="submission" date="2018-02" db="EMBL/GenBank/DDBJ databases">
        <authorList>
            <person name="Hornung B."/>
        </authorList>
    </citation>
    <scope>NUCLEOTIDE SEQUENCE [LARGE SCALE GENOMIC DNA]</scope>
</reference>
<keyword evidence="2" id="KW-0808">Transferase</keyword>
<proteinExistence type="inferred from homology"/>
<dbReference type="RefSeq" id="WP_220474382.1">
    <property type="nucleotide sequence ID" value="NZ_OMOH01000005.1"/>
</dbReference>
<dbReference type="Gene3D" id="3.40.47.10">
    <property type="match status" value="2"/>
</dbReference>
<evidence type="ECO:0000259" key="4">
    <source>
        <dbReference type="Pfam" id="PF08540"/>
    </source>
</evidence>
<evidence type="ECO:0000313" key="5">
    <source>
        <dbReference type="EMBL" id="SPF68542.1"/>
    </source>
</evidence>
<dbReference type="Pfam" id="PF01154">
    <property type="entry name" value="HMG_CoA_synt_N"/>
    <property type="match status" value="1"/>
</dbReference>
<dbReference type="Pfam" id="PF08540">
    <property type="entry name" value="HMG_CoA_synt_C"/>
    <property type="match status" value="1"/>
</dbReference>
<dbReference type="Proteomes" id="UP000265962">
    <property type="component" value="Unassembled WGS sequence"/>
</dbReference>
<dbReference type="InterPro" id="IPR016039">
    <property type="entry name" value="Thiolase-like"/>
</dbReference>
<dbReference type="GO" id="GO:0004421">
    <property type="term" value="F:hydroxymethylglutaryl-CoA synthase activity"/>
    <property type="evidence" value="ECO:0007669"/>
    <property type="project" value="InterPro"/>
</dbReference>
<organism evidence="5 6">
    <name type="scientific">Propionibacterium ruminifibrarum</name>
    <dbReference type="NCBI Taxonomy" id="1962131"/>
    <lineage>
        <taxon>Bacteria</taxon>
        <taxon>Bacillati</taxon>
        <taxon>Actinomycetota</taxon>
        <taxon>Actinomycetes</taxon>
        <taxon>Propionibacteriales</taxon>
        <taxon>Propionibacteriaceae</taxon>
        <taxon>Propionibacterium</taxon>
    </lineage>
</organism>
<dbReference type="SUPFAM" id="SSF53901">
    <property type="entry name" value="Thiolase-like"/>
    <property type="match status" value="2"/>
</dbReference>
<keyword evidence="6" id="KW-1185">Reference proteome</keyword>
<dbReference type="CDD" id="cd00827">
    <property type="entry name" value="init_cond_enzymes"/>
    <property type="match status" value="1"/>
</dbReference>
<dbReference type="PANTHER" id="PTHR43323:SF2">
    <property type="entry name" value="HYDROXYMETHYLGLUTARYL-COA SYNTHASE"/>
    <property type="match status" value="1"/>
</dbReference>
<dbReference type="InterPro" id="IPR013528">
    <property type="entry name" value="HMG_CoA_synth_N"/>
</dbReference>
<feature type="domain" description="Hydroxymethylglutaryl-coenzyme A synthase N-terminal" evidence="3">
    <location>
        <begin position="2"/>
        <end position="171"/>
    </location>
</feature>
<evidence type="ECO:0000256" key="2">
    <source>
        <dbReference type="ARBA" id="ARBA00022679"/>
    </source>
</evidence>
<comment type="similarity">
    <text evidence="1">Belongs to the thiolase-like superfamily. HMG-CoA synthase family.</text>
</comment>
<sequence>MPDRVGIECLNFYGGSAYVDVEELFEYRGLDKSRFGNLMLYRKSVGMPWEDPVSNAVNAAKPIIDSLSDEKRNRIELVVTASESGLDFGKSMSTYVHDLLGLSRNCRAYEIKQACFGGTAALEAASTFVASGMCQGATALVLATDVVYSTARGTYAEPSQGVGAIAMLVSDNPVVFDLDFQAYGSLCYEVMDTCRPVDNVETGDSDLSLLSYLDCLENSYADYAAKVQGADFATTFDYFAFHTPFAGMVKGGHRKMMRDLYGMKSRDIDTDFQKRVAPSLRFCSDVGNVYSATAYLALSSLVSNAPLQGASRVGIFSYGSGCSSKFFSGIVTPESHASISQMCIQDRLDSRYRLTMAEYDEVIDANESWGFGIQNKDSDFTLPRDIYDEQFRGTGRLVLDRIRGFHREYRWA</sequence>
<feature type="domain" description="Hydroxymethylglutaryl-coenzyme A synthase C-terminal" evidence="4">
    <location>
        <begin position="271"/>
        <end position="368"/>
    </location>
</feature>
<name>A0A375I577_9ACTN</name>
<accession>A0A375I577</accession>
<evidence type="ECO:0000256" key="1">
    <source>
        <dbReference type="ARBA" id="ARBA00007061"/>
    </source>
</evidence>
<dbReference type="EMBL" id="OMOH01000005">
    <property type="protein sequence ID" value="SPF68542.1"/>
    <property type="molecule type" value="Genomic_DNA"/>
</dbReference>
<evidence type="ECO:0000313" key="6">
    <source>
        <dbReference type="Proteomes" id="UP000265962"/>
    </source>
</evidence>
<evidence type="ECO:0000259" key="3">
    <source>
        <dbReference type="Pfam" id="PF01154"/>
    </source>
</evidence>
<dbReference type="AlphaFoldDB" id="A0A375I577"/>